<accession>A0A9P8PES9</accession>
<sequence length="109" mass="11780">MSCSSKLRHSFKDGAFFTLSHVRDVCEVQYEVTGELRGLTSEELDIISSKDSESTADQATSKISPGSLEECCSSQVVVIWSTTNAEGLGCTVIGLVCRISMKFFLSGES</sequence>
<reference evidence="1" key="2">
    <citation type="submission" date="2021-01" db="EMBL/GenBank/DDBJ databases">
        <authorList>
            <person name="Schikora-Tamarit M.A."/>
        </authorList>
    </citation>
    <scope>NUCLEOTIDE SEQUENCE</scope>
    <source>
        <strain evidence="1">CBS6075</strain>
    </source>
</reference>
<keyword evidence="2" id="KW-1185">Reference proteome</keyword>
<dbReference type="AlphaFoldDB" id="A0A9P8PES9"/>
<dbReference type="OrthoDB" id="545730at2759"/>
<organism evidence="1 2">
    <name type="scientific">Ogataea philodendri</name>
    <dbReference type="NCBI Taxonomy" id="1378263"/>
    <lineage>
        <taxon>Eukaryota</taxon>
        <taxon>Fungi</taxon>
        <taxon>Dikarya</taxon>
        <taxon>Ascomycota</taxon>
        <taxon>Saccharomycotina</taxon>
        <taxon>Pichiomycetes</taxon>
        <taxon>Pichiales</taxon>
        <taxon>Pichiaceae</taxon>
        <taxon>Ogataea</taxon>
    </lineage>
</organism>
<reference evidence="1" key="1">
    <citation type="journal article" date="2021" name="Open Biol.">
        <title>Shared evolutionary footprints suggest mitochondrial oxidative damage underlies multiple complex I losses in fungi.</title>
        <authorList>
            <person name="Schikora-Tamarit M.A."/>
            <person name="Marcet-Houben M."/>
            <person name="Nosek J."/>
            <person name="Gabaldon T."/>
        </authorList>
    </citation>
    <scope>NUCLEOTIDE SEQUENCE</scope>
    <source>
        <strain evidence="1">CBS6075</strain>
    </source>
</reference>
<dbReference type="GeneID" id="70232627"/>
<dbReference type="RefSeq" id="XP_046064316.1">
    <property type="nucleotide sequence ID" value="XM_046207906.1"/>
</dbReference>
<name>A0A9P8PES9_9ASCO</name>
<evidence type="ECO:0000313" key="2">
    <source>
        <dbReference type="Proteomes" id="UP000769157"/>
    </source>
</evidence>
<protein>
    <submittedName>
        <fullName evidence="1">Uncharacterized protein</fullName>
    </submittedName>
</protein>
<evidence type="ECO:0000313" key="1">
    <source>
        <dbReference type="EMBL" id="KAH3670948.1"/>
    </source>
</evidence>
<proteinExistence type="predicted"/>
<dbReference type="EMBL" id="JAEUBE010000084">
    <property type="protein sequence ID" value="KAH3670948.1"/>
    <property type="molecule type" value="Genomic_DNA"/>
</dbReference>
<gene>
    <name evidence="1" type="ORF">OGAPHI_000659</name>
</gene>
<comment type="caution">
    <text evidence="1">The sequence shown here is derived from an EMBL/GenBank/DDBJ whole genome shotgun (WGS) entry which is preliminary data.</text>
</comment>
<dbReference type="Proteomes" id="UP000769157">
    <property type="component" value="Unassembled WGS sequence"/>
</dbReference>